<accession>A0ABR2V0Z3</accession>
<feature type="transmembrane region" description="Helical" evidence="8">
    <location>
        <begin position="303"/>
        <end position="324"/>
    </location>
</feature>
<dbReference type="PROSITE" id="PS50929">
    <property type="entry name" value="ABC_TM1F"/>
    <property type="match status" value="2"/>
</dbReference>
<dbReference type="InterPro" id="IPR011527">
    <property type="entry name" value="ABC1_TM_dom"/>
</dbReference>
<evidence type="ECO:0000256" key="3">
    <source>
        <dbReference type="ARBA" id="ARBA00022741"/>
    </source>
</evidence>
<feature type="region of interest" description="Disordered" evidence="7">
    <location>
        <begin position="1170"/>
        <end position="1194"/>
    </location>
</feature>
<evidence type="ECO:0000256" key="6">
    <source>
        <dbReference type="ARBA" id="ARBA00023136"/>
    </source>
</evidence>
<dbReference type="CDD" id="cd18577">
    <property type="entry name" value="ABC_6TM_Pgp_ABCB1_D1_like"/>
    <property type="match status" value="1"/>
</dbReference>
<evidence type="ECO:0000256" key="7">
    <source>
        <dbReference type="SAM" id="MobiDB-lite"/>
    </source>
</evidence>
<dbReference type="InterPro" id="IPR003593">
    <property type="entry name" value="AAA+_ATPase"/>
</dbReference>
<feature type="transmembrane region" description="Helical" evidence="8">
    <location>
        <begin position="1007"/>
        <end position="1027"/>
    </location>
</feature>
<feature type="transmembrane region" description="Helical" evidence="8">
    <location>
        <begin position="160"/>
        <end position="186"/>
    </location>
</feature>
<feature type="region of interest" description="Disordered" evidence="7">
    <location>
        <begin position="1477"/>
        <end position="1496"/>
    </location>
</feature>
<evidence type="ECO:0000256" key="4">
    <source>
        <dbReference type="ARBA" id="ARBA00022840"/>
    </source>
</evidence>
<dbReference type="CDD" id="cd09630">
    <property type="entry name" value="CDH_like_cytochrome"/>
    <property type="match status" value="1"/>
</dbReference>
<feature type="transmembrane region" description="Helical" evidence="8">
    <location>
        <begin position="904"/>
        <end position="924"/>
    </location>
</feature>
<dbReference type="SUPFAM" id="SSF90123">
    <property type="entry name" value="ABC transporter transmembrane region"/>
    <property type="match status" value="2"/>
</dbReference>
<evidence type="ECO:0000313" key="12">
    <source>
        <dbReference type="Proteomes" id="UP001408356"/>
    </source>
</evidence>
<dbReference type="PROSITE" id="PS50893">
    <property type="entry name" value="ABC_TRANSPORTER_2"/>
    <property type="match status" value="2"/>
</dbReference>
<dbReference type="InterPro" id="IPR036640">
    <property type="entry name" value="ABC1_TM_sf"/>
</dbReference>
<feature type="region of interest" description="Disordered" evidence="7">
    <location>
        <begin position="1"/>
        <end position="21"/>
    </location>
</feature>
<name>A0ABR2V0Z3_9PEZI</name>
<dbReference type="SMART" id="SM00382">
    <property type="entry name" value="AAA"/>
    <property type="match status" value="2"/>
</dbReference>
<dbReference type="Gene3D" id="1.20.1560.10">
    <property type="entry name" value="ABC transporter type 1, transmembrane domain"/>
    <property type="match status" value="2"/>
</dbReference>
<dbReference type="Pfam" id="PF00005">
    <property type="entry name" value="ABC_tran"/>
    <property type="match status" value="2"/>
</dbReference>
<dbReference type="Gene3D" id="3.40.50.300">
    <property type="entry name" value="P-loop containing nucleotide triphosphate hydrolases"/>
    <property type="match status" value="2"/>
</dbReference>
<comment type="caution">
    <text evidence="11">The sequence shown here is derived from an EMBL/GenBank/DDBJ whole genome shotgun (WGS) entry which is preliminary data.</text>
</comment>
<keyword evidence="2 8" id="KW-0812">Transmembrane</keyword>
<dbReference type="Gene3D" id="2.60.40.1210">
    <property type="entry name" value="Cellobiose dehydrogenase, cytochrome domain"/>
    <property type="match status" value="1"/>
</dbReference>
<dbReference type="PROSITE" id="PS00211">
    <property type="entry name" value="ABC_TRANSPORTER_1"/>
    <property type="match status" value="2"/>
</dbReference>
<evidence type="ECO:0000256" key="5">
    <source>
        <dbReference type="ARBA" id="ARBA00022989"/>
    </source>
</evidence>
<keyword evidence="6 8" id="KW-0472">Membrane</keyword>
<protein>
    <recommendedName>
        <fullName evidence="13">ABC transporter</fullName>
    </recommendedName>
</protein>
<gene>
    <name evidence="11" type="ORF">SUNI508_06297</name>
</gene>
<dbReference type="InterPro" id="IPR039421">
    <property type="entry name" value="Type_1_exporter"/>
</dbReference>
<feature type="region of interest" description="Disordered" evidence="7">
    <location>
        <begin position="1689"/>
        <end position="1711"/>
    </location>
</feature>
<dbReference type="Pfam" id="PF16010">
    <property type="entry name" value="CDH-cyt"/>
    <property type="match status" value="1"/>
</dbReference>
<evidence type="ECO:0000256" key="2">
    <source>
        <dbReference type="ARBA" id="ARBA00022692"/>
    </source>
</evidence>
<dbReference type="SUPFAM" id="SSF52540">
    <property type="entry name" value="P-loop containing nucleoside triphosphate hydrolases"/>
    <property type="match status" value="2"/>
</dbReference>
<feature type="domain" description="ABC transmembrane type-1" evidence="10">
    <location>
        <begin position="43"/>
        <end position="326"/>
    </location>
</feature>
<dbReference type="PANTHER" id="PTHR43394:SF15">
    <property type="entry name" value="ALPHA-FACTOR-TRANSPORTING ATPASE"/>
    <property type="match status" value="1"/>
</dbReference>
<dbReference type="SUPFAM" id="SSF49344">
    <property type="entry name" value="CBD9-like"/>
    <property type="match status" value="1"/>
</dbReference>
<feature type="region of interest" description="Disordered" evidence="7">
    <location>
        <begin position="780"/>
        <end position="812"/>
    </location>
</feature>
<feature type="compositionally biased region" description="Basic and acidic residues" evidence="7">
    <location>
        <begin position="790"/>
        <end position="809"/>
    </location>
</feature>
<keyword evidence="5 8" id="KW-1133">Transmembrane helix</keyword>
<dbReference type="PANTHER" id="PTHR43394">
    <property type="entry name" value="ATP-DEPENDENT PERMEASE MDL1, MITOCHONDRIAL"/>
    <property type="match status" value="1"/>
</dbReference>
<feature type="transmembrane region" description="Helical" evidence="8">
    <location>
        <begin position="85"/>
        <end position="113"/>
    </location>
</feature>
<keyword evidence="4" id="KW-0067">ATP-binding</keyword>
<feature type="domain" description="ABC transporter" evidence="9">
    <location>
        <begin position="369"/>
        <end position="608"/>
    </location>
</feature>
<evidence type="ECO:0000259" key="10">
    <source>
        <dbReference type="PROSITE" id="PS50929"/>
    </source>
</evidence>
<dbReference type="InterPro" id="IPR003439">
    <property type="entry name" value="ABC_transporter-like_ATP-bd"/>
</dbReference>
<feature type="domain" description="ABC transporter" evidence="9">
    <location>
        <begin position="1203"/>
        <end position="1493"/>
    </location>
</feature>
<evidence type="ECO:0000313" key="11">
    <source>
        <dbReference type="EMBL" id="KAK9420557.1"/>
    </source>
</evidence>
<sequence length="1711" mass="186024">MSNNTSREPDLSHAPPSTTRPSPRLKHLFAFSTWRNSLPLTMGVTLSALAGALRASLAILLGQLFGVISSYGRGALSGPDTMTEVARWCSILVIVGSVGVVVNFAFMFTWVAFSDQQARHARREVFHALLAKDLEWYDLQSNGISSLLARTQNDLKELQYSIYVGLGNISIDTMTALANLLVAFYFSWTMTLILLATVPPSVIIVNLLGNKLEPAIETQKQELALASKHALSAITAIDIVKAFNGADQEIWQYSDAIKRSMKAYLIQSRANAYQMGYVKFWLEITFVIGFYYGVVLVSRGTNAGVVITTFYAALAALQAVHSSLSMNLTLAKGMSAGQYLQHIISGDRMGFKAKKMVGTRQPEAWDGEIKFHNLSFVYPSRPSPSVLRDVYMCFPPRGFTFLVGPSGAGKSTVGDLLVRLYEPTAGDITIAGVPLRTLDTNWVRSNITVVQQHPTLFDGTLFENIALGLPDPTKASKTNIMNACQATLLQSTIADLPSGLDTRVGRHGHNLSGGQIQRVALARAFVRDPEILILDEVTSGLEASTRILIMDAIRDARQNKTTIVITHDMAQIEENDYLCMLDGGHTVQEGLGQLLQNEENGLRTQNLSSDDDCSGQVIDTCHPPGCETRCETDTAPNRFSPTVPPVPVIPTTARASQAWTPISTGNMYGWMGFAIGSPPLMRHSNTLCFWDASNGSATTDTGQSPSVSIRALDETGQSQGNVTGANGDACVGQWRPAQKTPGEDPKALRKSSRTPLRDTIIQDIPMLPPNMGRTSLISLQKQGYHVRHTRERDGNFRRRQEPDASRESTIDDDQNFDYSTITRSKILDHSINAATDRDTKPMSLLLIYKSVWPHLETKARWCLFAGLLSCLIVSASIPAFSVVLASLLSVLYAKNDVIAVGQKWALILLLVAGIGASAAFLAHFSMEYTGQSWVNALRTEAFTRILAQPRPFFAKSKHAPAGIVQCMDRNAEQMRNLVGRFAPSLLTVVAMVLASVIWAVIISWRLALVALSSMSFLIAATQGYSYANDKWEARCNKVADAGFTIMTETFLNIRTVKVLTLERHFSRKHEHSLSQAHQLGIKKAIWTAVLFACCQAVPWFIMALIFYYATVLLAVQVHIQLEEVVKVVNLLVLGLGASSQMAESIPAISAAQVTAGRLLYYANLPLPGENDNNHATKPPPSNRDLSHQSTVKTKRKLASPFPIRMDGLSFTYHTRSGIPVNPVLNNLTLELKSGSAVAIVGQSGCGKSTLASILLTLRKPTTVPQVRNIRPSICRHPLSFAGHPPDLLDPVALRSQMAYVSQQPFLFPTSIERNITYGLPDTSPLLGLANIERAARQAGILDFLDSLPDGLDTMIGEGGQPLSGGQAQRICLARALVRQPKLLVLDEPTSSLDPETAFGIRRTILRLIEKARGTVGIMPSPLHGRYEHKMQNSDETSTDVRNSDVSVVVITHNIEMMKTAVPLPLLPSIRKASCDDDEDDVTKITAPPTEPTTGIPMQRFFGAKSGFGFGIAMADGTNSSSFIGQLSIPLLNGANWRGSSSARDMEGSLLMEAWASSHGKSVLSSFCQAANEDDNPPEVTGTFTTRPTAEATTVNSNFLTYTFLCDARLSAEFGPAPGDTTATVEMEWELGSSVVGHPDISTTVLNVHDVGFRGFQAQLASVKIPQPQFDMFVADAGRPVLPATGAVLFGARGGDGEDGDNDDDSDDENDD</sequence>
<feature type="domain" description="ABC transmembrane type-1" evidence="10">
    <location>
        <begin position="864"/>
        <end position="1150"/>
    </location>
</feature>
<dbReference type="CDD" id="cd18578">
    <property type="entry name" value="ABC_6TM_Pgp_ABCB1_D2_like"/>
    <property type="match status" value="1"/>
</dbReference>
<dbReference type="Pfam" id="PF00664">
    <property type="entry name" value="ABC_membrane"/>
    <property type="match status" value="2"/>
</dbReference>
<dbReference type="Proteomes" id="UP001408356">
    <property type="component" value="Unassembled WGS sequence"/>
</dbReference>
<organism evidence="11 12">
    <name type="scientific">Seiridium unicorne</name>
    <dbReference type="NCBI Taxonomy" id="138068"/>
    <lineage>
        <taxon>Eukaryota</taxon>
        <taxon>Fungi</taxon>
        <taxon>Dikarya</taxon>
        <taxon>Ascomycota</taxon>
        <taxon>Pezizomycotina</taxon>
        <taxon>Sordariomycetes</taxon>
        <taxon>Xylariomycetidae</taxon>
        <taxon>Amphisphaeriales</taxon>
        <taxon>Sporocadaceae</taxon>
        <taxon>Seiridium</taxon>
    </lineage>
</organism>
<keyword evidence="12" id="KW-1185">Reference proteome</keyword>
<evidence type="ECO:0000256" key="8">
    <source>
        <dbReference type="SAM" id="Phobius"/>
    </source>
</evidence>
<feature type="region of interest" description="Disordered" evidence="7">
    <location>
        <begin position="717"/>
        <end position="755"/>
    </location>
</feature>
<comment type="subcellular location">
    <subcellularLocation>
        <location evidence="1">Membrane</location>
        <topology evidence="1">Multi-pass membrane protein</topology>
    </subcellularLocation>
</comment>
<reference evidence="11 12" key="1">
    <citation type="journal article" date="2024" name="J. Plant Pathol.">
        <title>Sequence and assembly of the genome of Seiridium unicorne, isolate CBS 538.82, causal agent of cypress canker disease.</title>
        <authorList>
            <person name="Scali E."/>
            <person name="Rocca G.D."/>
            <person name="Danti R."/>
            <person name="Garbelotto M."/>
            <person name="Barberini S."/>
            <person name="Baroncelli R."/>
            <person name="Emiliani G."/>
        </authorList>
    </citation>
    <scope>NUCLEOTIDE SEQUENCE [LARGE SCALE GENOMIC DNA]</scope>
    <source>
        <strain evidence="11 12">BM-138-508</strain>
    </source>
</reference>
<dbReference type="EMBL" id="JARVKF010000224">
    <property type="protein sequence ID" value="KAK9420557.1"/>
    <property type="molecule type" value="Genomic_DNA"/>
</dbReference>
<feature type="transmembrane region" description="Helical" evidence="8">
    <location>
        <begin position="44"/>
        <end position="65"/>
    </location>
</feature>
<feature type="transmembrane region" description="Helical" evidence="8">
    <location>
        <begin position="861"/>
        <end position="892"/>
    </location>
</feature>
<feature type="transmembrane region" description="Helical" evidence="8">
    <location>
        <begin position="977"/>
        <end position="1001"/>
    </location>
</feature>
<feature type="transmembrane region" description="Helical" evidence="8">
    <location>
        <begin position="192"/>
        <end position="209"/>
    </location>
</feature>
<proteinExistence type="predicted"/>
<feature type="transmembrane region" description="Helical" evidence="8">
    <location>
        <begin position="277"/>
        <end position="297"/>
    </location>
</feature>
<evidence type="ECO:0008006" key="13">
    <source>
        <dbReference type="Google" id="ProtNLM"/>
    </source>
</evidence>
<feature type="compositionally biased region" description="Acidic residues" evidence="7">
    <location>
        <begin position="1696"/>
        <end position="1711"/>
    </location>
</feature>
<evidence type="ECO:0000259" key="9">
    <source>
        <dbReference type="PROSITE" id="PS50893"/>
    </source>
</evidence>
<dbReference type="InterPro" id="IPR027417">
    <property type="entry name" value="P-loop_NTPase"/>
</dbReference>
<dbReference type="InterPro" id="IPR017871">
    <property type="entry name" value="ABC_transporter-like_CS"/>
</dbReference>
<feature type="transmembrane region" description="Helical" evidence="8">
    <location>
        <begin position="1084"/>
        <end position="1109"/>
    </location>
</feature>
<dbReference type="InterPro" id="IPR015920">
    <property type="entry name" value="Cellobiose_DH-like_cyt"/>
</dbReference>
<evidence type="ECO:0000256" key="1">
    <source>
        <dbReference type="ARBA" id="ARBA00004141"/>
    </source>
</evidence>
<keyword evidence="3" id="KW-0547">Nucleotide-binding</keyword>